<evidence type="ECO:0000259" key="1">
    <source>
        <dbReference type="Pfam" id="PF13472"/>
    </source>
</evidence>
<dbReference type="Proteomes" id="UP001596391">
    <property type="component" value="Unassembled WGS sequence"/>
</dbReference>
<dbReference type="SUPFAM" id="SSF52266">
    <property type="entry name" value="SGNH hydrolase"/>
    <property type="match status" value="1"/>
</dbReference>
<evidence type="ECO:0000313" key="2">
    <source>
        <dbReference type="EMBL" id="MFC6645505.1"/>
    </source>
</evidence>
<keyword evidence="2" id="KW-0378">Hydrolase</keyword>
<dbReference type="InterPro" id="IPR013830">
    <property type="entry name" value="SGNH_hydro"/>
</dbReference>
<sequence length="414" mass="44455">MNASSWGVLALAVCAWPLLAQVGAPRWVSAWAAAPCGVAEEEPHFDDTQLGDTTVREVVHLTASGLAVRVRLSNTFSTQPLVIDAIRVAPAMKDGEIDPAQSVELKSAGKSQMTVAPGKWLVTDAANLPVEAGKDLAVTFYVRGKVSQPSVHYMALQTGFEAKGDQTNAAKLADAKKTPLRLVVMGVEVASRTAPYTIAAIGSSTTDGAHSSPNQNRRWTDDLWRRLQEARGANAPAVVNLGVSGNRVLHAGRGGWGPVWGDAAVGRFNRDVIAQPGLKYVVAFEGGNDIRQPGSGAIPMEESVTAEQLEAGFKLMAQAAHDRGAKFIAGTITPFEHADKNRAEDPRWEKTRTAFNEWARHSREIDGVVDFDAAIRDPEHPARILAKYDSGDHLHPNDAGYQAMADSISLDLFQ</sequence>
<dbReference type="CDD" id="cd01830">
    <property type="entry name" value="XynE_like"/>
    <property type="match status" value="1"/>
</dbReference>
<dbReference type="InterPro" id="IPR036514">
    <property type="entry name" value="SGNH_hydro_sf"/>
</dbReference>
<name>A0ABW1Z7F0_9BACT</name>
<dbReference type="RefSeq" id="WP_263371872.1">
    <property type="nucleotide sequence ID" value="NZ_JAGSYD010000003.1"/>
</dbReference>
<dbReference type="Pfam" id="PF13472">
    <property type="entry name" value="Lipase_GDSL_2"/>
    <property type="match status" value="1"/>
</dbReference>
<evidence type="ECO:0000313" key="3">
    <source>
        <dbReference type="Proteomes" id="UP001596391"/>
    </source>
</evidence>
<accession>A0ABW1Z7F0</accession>
<feature type="domain" description="SGNH hydrolase-type esterase" evidence="1">
    <location>
        <begin position="200"/>
        <end position="403"/>
    </location>
</feature>
<reference evidence="3" key="1">
    <citation type="journal article" date="2019" name="Int. J. Syst. Evol. Microbiol.">
        <title>The Global Catalogue of Microorganisms (GCM) 10K type strain sequencing project: providing services to taxonomists for standard genome sequencing and annotation.</title>
        <authorList>
            <consortium name="The Broad Institute Genomics Platform"/>
            <consortium name="The Broad Institute Genome Sequencing Center for Infectious Disease"/>
            <person name="Wu L."/>
            <person name="Ma J."/>
        </authorList>
    </citation>
    <scope>NUCLEOTIDE SEQUENCE [LARGE SCALE GENOMIC DNA]</scope>
    <source>
        <strain evidence="3">CGMCC 1.16026</strain>
    </source>
</reference>
<keyword evidence="3" id="KW-1185">Reference proteome</keyword>
<organism evidence="2 3">
    <name type="scientific">Granulicella cerasi</name>
    <dbReference type="NCBI Taxonomy" id="741063"/>
    <lineage>
        <taxon>Bacteria</taxon>
        <taxon>Pseudomonadati</taxon>
        <taxon>Acidobacteriota</taxon>
        <taxon>Terriglobia</taxon>
        <taxon>Terriglobales</taxon>
        <taxon>Acidobacteriaceae</taxon>
        <taxon>Granulicella</taxon>
    </lineage>
</organism>
<gene>
    <name evidence="2" type="ORF">ACFQBQ_07870</name>
</gene>
<dbReference type="InterPro" id="IPR053140">
    <property type="entry name" value="GDSL_Rv0518-like"/>
</dbReference>
<dbReference type="GO" id="GO:0016787">
    <property type="term" value="F:hydrolase activity"/>
    <property type="evidence" value="ECO:0007669"/>
    <property type="project" value="UniProtKB-KW"/>
</dbReference>
<protein>
    <submittedName>
        <fullName evidence="2">SGNH/GDSL hydrolase family protein</fullName>
    </submittedName>
</protein>
<proteinExistence type="predicted"/>
<dbReference type="Gene3D" id="3.40.50.1110">
    <property type="entry name" value="SGNH hydrolase"/>
    <property type="match status" value="1"/>
</dbReference>
<dbReference type="PANTHER" id="PTHR43784:SF2">
    <property type="entry name" value="GDSL-LIKE LIPASE_ACYLHYDROLASE, PUTATIVE (AFU_ORTHOLOGUE AFUA_2G00820)-RELATED"/>
    <property type="match status" value="1"/>
</dbReference>
<dbReference type="EMBL" id="JBHSWI010000001">
    <property type="protein sequence ID" value="MFC6645505.1"/>
    <property type="molecule type" value="Genomic_DNA"/>
</dbReference>
<dbReference type="PANTHER" id="PTHR43784">
    <property type="entry name" value="GDSL-LIKE LIPASE/ACYLHYDROLASE, PUTATIVE (AFU_ORTHOLOGUE AFUA_2G00820)-RELATED"/>
    <property type="match status" value="1"/>
</dbReference>
<comment type="caution">
    <text evidence="2">The sequence shown here is derived from an EMBL/GenBank/DDBJ whole genome shotgun (WGS) entry which is preliminary data.</text>
</comment>